<evidence type="ECO:0000256" key="1">
    <source>
        <dbReference type="SAM" id="MobiDB-lite"/>
    </source>
</evidence>
<reference evidence="2 3" key="1">
    <citation type="submission" date="2024-02" db="EMBL/GenBank/DDBJ databases">
        <authorList>
            <person name="Daric V."/>
            <person name="Darras S."/>
        </authorList>
    </citation>
    <scope>NUCLEOTIDE SEQUENCE [LARGE SCALE GENOMIC DNA]</scope>
</reference>
<evidence type="ECO:0000313" key="2">
    <source>
        <dbReference type="EMBL" id="CAK8689323.1"/>
    </source>
</evidence>
<dbReference type="EMBL" id="CAWYQH010000108">
    <property type="protein sequence ID" value="CAK8689323.1"/>
    <property type="molecule type" value="Genomic_DNA"/>
</dbReference>
<comment type="caution">
    <text evidence="2">The sequence shown here is derived from an EMBL/GenBank/DDBJ whole genome shotgun (WGS) entry which is preliminary data.</text>
</comment>
<gene>
    <name evidence="2" type="ORF">CVLEPA_LOCUS21342</name>
</gene>
<evidence type="ECO:0000313" key="3">
    <source>
        <dbReference type="Proteomes" id="UP001642483"/>
    </source>
</evidence>
<name>A0ABP0GCX6_CLALP</name>
<feature type="region of interest" description="Disordered" evidence="1">
    <location>
        <begin position="1"/>
        <end position="21"/>
    </location>
</feature>
<proteinExistence type="predicted"/>
<sequence length="78" mass="8901">MALFPNLAKGARVNNTSPESSSFTAPLVRAHEFALQAQHRHRHLIANEQNYIDLMEWDRIVSTRKILNSISLLKPHVV</sequence>
<organism evidence="2 3">
    <name type="scientific">Clavelina lepadiformis</name>
    <name type="common">Light-bulb sea squirt</name>
    <name type="synonym">Ascidia lepadiformis</name>
    <dbReference type="NCBI Taxonomy" id="159417"/>
    <lineage>
        <taxon>Eukaryota</taxon>
        <taxon>Metazoa</taxon>
        <taxon>Chordata</taxon>
        <taxon>Tunicata</taxon>
        <taxon>Ascidiacea</taxon>
        <taxon>Aplousobranchia</taxon>
        <taxon>Clavelinidae</taxon>
        <taxon>Clavelina</taxon>
    </lineage>
</organism>
<protein>
    <submittedName>
        <fullName evidence="2">Uncharacterized protein</fullName>
    </submittedName>
</protein>
<dbReference type="Proteomes" id="UP001642483">
    <property type="component" value="Unassembled WGS sequence"/>
</dbReference>
<keyword evidence="3" id="KW-1185">Reference proteome</keyword>
<accession>A0ABP0GCX6</accession>